<feature type="domain" description="VTT" evidence="7">
    <location>
        <begin position="60"/>
        <end position="189"/>
    </location>
</feature>
<gene>
    <name evidence="8" type="ORF">B2M26_09310</name>
</gene>
<keyword evidence="5 6" id="KW-0472">Membrane</keyword>
<dbReference type="Pfam" id="PF09335">
    <property type="entry name" value="VTT_dom"/>
    <property type="match status" value="1"/>
</dbReference>
<keyword evidence="3 6" id="KW-0812">Transmembrane</keyword>
<comment type="similarity">
    <text evidence="6">Belongs to the TVP38/TMEM64 family.</text>
</comment>
<accession>A0A1V4ESS2</accession>
<evidence type="ECO:0000256" key="2">
    <source>
        <dbReference type="ARBA" id="ARBA00022475"/>
    </source>
</evidence>
<evidence type="ECO:0000256" key="5">
    <source>
        <dbReference type="ARBA" id="ARBA00023136"/>
    </source>
</evidence>
<feature type="transmembrane region" description="Helical" evidence="6">
    <location>
        <begin position="9"/>
        <end position="27"/>
    </location>
</feature>
<proteinExistence type="inferred from homology"/>
<feature type="transmembrane region" description="Helical" evidence="6">
    <location>
        <begin position="79"/>
        <end position="99"/>
    </location>
</feature>
<organism evidence="8 9">
    <name type="scientific">Ferroacidibacillus organovorans</name>
    <dbReference type="NCBI Taxonomy" id="1765683"/>
    <lineage>
        <taxon>Bacteria</taxon>
        <taxon>Bacillati</taxon>
        <taxon>Bacillota</taxon>
        <taxon>Bacilli</taxon>
        <taxon>Bacillales</taxon>
        <taxon>Alicyclobacillaceae</taxon>
        <taxon>Ferroacidibacillus</taxon>
    </lineage>
</organism>
<comment type="caution">
    <text evidence="8">The sequence shown here is derived from an EMBL/GenBank/DDBJ whole genome shotgun (WGS) entry which is preliminary data.</text>
</comment>
<evidence type="ECO:0000259" key="7">
    <source>
        <dbReference type="Pfam" id="PF09335"/>
    </source>
</evidence>
<feature type="transmembrane region" description="Helical" evidence="6">
    <location>
        <begin position="166"/>
        <end position="187"/>
    </location>
</feature>
<dbReference type="EMBL" id="MWPS01000026">
    <property type="protein sequence ID" value="OPG15804.1"/>
    <property type="molecule type" value="Genomic_DNA"/>
</dbReference>
<comment type="subcellular location">
    <subcellularLocation>
        <location evidence="1 6">Cell membrane</location>
        <topology evidence="1 6">Multi-pass membrane protein</topology>
    </subcellularLocation>
</comment>
<dbReference type="InterPro" id="IPR032816">
    <property type="entry name" value="VTT_dom"/>
</dbReference>
<dbReference type="RefSeq" id="WP_079290850.1">
    <property type="nucleotide sequence ID" value="NZ_MWPS01000026.1"/>
</dbReference>
<evidence type="ECO:0000313" key="8">
    <source>
        <dbReference type="EMBL" id="OPG15804.1"/>
    </source>
</evidence>
<keyword evidence="2 6" id="KW-1003">Cell membrane</keyword>
<evidence type="ECO:0000313" key="9">
    <source>
        <dbReference type="Proteomes" id="UP000190229"/>
    </source>
</evidence>
<protein>
    <recommendedName>
        <fullName evidence="6">TVP38/TMEM64 family membrane protein</fullName>
    </recommendedName>
</protein>
<evidence type="ECO:0000256" key="1">
    <source>
        <dbReference type="ARBA" id="ARBA00004651"/>
    </source>
</evidence>
<dbReference type="AlphaFoldDB" id="A0A1V4ESS2"/>
<evidence type="ECO:0000256" key="6">
    <source>
        <dbReference type="RuleBase" id="RU366058"/>
    </source>
</evidence>
<feature type="transmembrane region" description="Helical" evidence="6">
    <location>
        <begin position="47"/>
        <end position="67"/>
    </location>
</feature>
<dbReference type="Proteomes" id="UP000190229">
    <property type="component" value="Unassembled WGS sequence"/>
</dbReference>
<sequence length="228" mass="25488">MYKKITRHTVWMLLFAPLALLLMILFYRSGSWTILPTYLEKLGHAGIVLSYLLVVLQTVVPFVPFAILAGMNATAHGFFTGYLATLFGSFTGALLLYGLSKSVLRPLFSRYLRRFFARHQKLQTAVSRIEQATPWSTFFTVLGLRLQFWLPASLIDVSAGISSVSFVPFLFGTLIGQAVMVLLESYVGHRVLHFQAHMAELAGICVIGGAILATNFILAKRRRRKLNS</sequence>
<dbReference type="PANTHER" id="PTHR12677:SF59">
    <property type="entry name" value="GOLGI APPARATUS MEMBRANE PROTEIN TVP38-RELATED"/>
    <property type="match status" value="1"/>
</dbReference>
<reference evidence="8 9" key="1">
    <citation type="submission" date="2017-02" db="EMBL/GenBank/DDBJ databases">
        <title>Draft genome of Acidibacillus ferrooxidans Huett2.</title>
        <authorList>
            <person name="Schopf S."/>
        </authorList>
    </citation>
    <scope>NUCLEOTIDE SEQUENCE [LARGE SCALE GENOMIC DNA]</scope>
    <source>
        <strain evidence="8 9">Huett2</strain>
    </source>
</reference>
<dbReference type="GO" id="GO:0005886">
    <property type="term" value="C:plasma membrane"/>
    <property type="evidence" value="ECO:0007669"/>
    <property type="project" value="UniProtKB-SubCell"/>
</dbReference>
<name>A0A1V4ESS2_9BACL</name>
<keyword evidence="4 6" id="KW-1133">Transmembrane helix</keyword>
<keyword evidence="9" id="KW-1185">Reference proteome</keyword>
<dbReference type="InterPro" id="IPR015414">
    <property type="entry name" value="TMEM64"/>
</dbReference>
<evidence type="ECO:0000256" key="3">
    <source>
        <dbReference type="ARBA" id="ARBA00022692"/>
    </source>
</evidence>
<feature type="transmembrane region" description="Helical" evidence="6">
    <location>
        <begin position="199"/>
        <end position="218"/>
    </location>
</feature>
<evidence type="ECO:0000256" key="4">
    <source>
        <dbReference type="ARBA" id="ARBA00022989"/>
    </source>
</evidence>
<dbReference type="PANTHER" id="PTHR12677">
    <property type="entry name" value="GOLGI APPARATUS MEMBRANE PROTEIN TVP38-RELATED"/>
    <property type="match status" value="1"/>
</dbReference>